<reference evidence="2 3" key="1">
    <citation type="submission" date="2021-06" db="EMBL/GenBank/DDBJ databases">
        <authorList>
            <person name="Palmer J.M."/>
        </authorList>
    </citation>
    <scope>NUCLEOTIDE SEQUENCE [LARGE SCALE GENOMIC DNA]</scope>
    <source>
        <strain evidence="2 3">GA_2019</strain>
        <tissue evidence="2">Muscle</tissue>
    </source>
</reference>
<protein>
    <submittedName>
        <fullName evidence="2">Uncharacterized protein</fullName>
    </submittedName>
</protein>
<accession>A0ABV0N6I8</accession>
<keyword evidence="3" id="KW-1185">Reference proteome</keyword>
<comment type="caution">
    <text evidence="2">The sequence shown here is derived from an EMBL/GenBank/DDBJ whole genome shotgun (WGS) entry which is preliminary data.</text>
</comment>
<keyword evidence="1" id="KW-1133">Transmembrane helix</keyword>
<keyword evidence="1" id="KW-0812">Transmembrane</keyword>
<keyword evidence="1" id="KW-0472">Membrane</keyword>
<dbReference type="Proteomes" id="UP001476798">
    <property type="component" value="Unassembled WGS sequence"/>
</dbReference>
<sequence length="120" mass="13358">MDWLSSVYSSAFSAVNFLRHDAVLHSPPISFRFLSWYILSLLFLHTFSLSSSSSALLTVLPRLAQIFFHATCCMATLLRSPPHQIMNSSAEFPNSLYVGLLYRCGNRHGSQASSGKSERA</sequence>
<dbReference type="EMBL" id="JAHRIO010029118">
    <property type="protein sequence ID" value="MEQ2167016.1"/>
    <property type="molecule type" value="Genomic_DNA"/>
</dbReference>
<feature type="transmembrane region" description="Helical" evidence="1">
    <location>
        <begin position="34"/>
        <end position="60"/>
    </location>
</feature>
<evidence type="ECO:0000256" key="1">
    <source>
        <dbReference type="SAM" id="Phobius"/>
    </source>
</evidence>
<proteinExistence type="predicted"/>
<evidence type="ECO:0000313" key="3">
    <source>
        <dbReference type="Proteomes" id="UP001476798"/>
    </source>
</evidence>
<evidence type="ECO:0000313" key="2">
    <source>
        <dbReference type="EMBL" id="MEQ2167016.1"/>
    </source>
</evidence>
<gene>
    <name evidence="2" type="ORF">GOODEAATRI_034508</name>
</gene>
<organism evidence="2 3">
    <name type="scientific">Goodea atripinnis</name>
    <dbReference type="NCBI Taxonomy" id="208336"/>
    <lineage>
        <taxon>Eukaryota</taxon>
        <taxon>Metazoa</taxon>
        <taxon>Chordata</taxon>
        <taxon>Craniata</taxon>
        <taxon>Vertebrata</taxon>
        <taxon>Euteleostomi</taxon>
        <taxon>Actinopterygii</taxon>
        <taxon>Neopterygii</taxon>
        <taxon>Teleostei</taxon>
        <taxon>Neoteleostei</taxon>
        <taxon>Acanthomorphata</taxon>
        <taxon>Ovalentaria</taxon>
        <taxon>Atherinomorphae</taxon>
        <taxon>Cyprinodontiformes</taxon>
        <taxon>Goodeidae</taxon>
        <taxon>Goodea</taxon>
    </lineage>
</organism>
<name>A0ABV0N6I8_9TELE</name>